<evidence type="ECO:0000256" key="1">
    <source>
        <dbReference type="ARBA" id="ARBA00022603"/>
    </source>
</evidence>
<gene>
    <name evidence="7" type="ORF">PYTT_1933</name>
</gene>
<dbReference type="InterPro" id="IPR012340">
    <property type="entry name" value="NA-bd_OB-fold"/>
</dbReference>
<evidence type="ECO:0000256" key="4">
    <source>
        <dbReference type="PROSITE-ProRule" id="PRU01024"/>
    </source>
</evidence>
<keyword evidence="3 4" id="KW-0949">S-adenosyl-L-methionine</keyword>
<feature type="binding site" evidence="4">
    <location>
        <position position="288"/>
    </location>
    <ligand>
        <name>S-adenosyl-L-methionine</name>
        <dbReference type="ChEBI" id="CHEBI:59789"/>
    </ligand>
</feature>
<accession>A0A1C7P9F0</accession>
<dbReference type="InterPro" id="IPR029063">
    <property type="entry name" value="SAM-dependent_MTases_sf"/>
</dbReference>
<dbReference type="PROSITE" id="PS01231">
    <property type="entry name" value="TRMA_2"/>
    <property type="match status" value="1"/>
</dbReference>
<organism evidence="7 8">
    <name type="scientific">Akkermansia glycaniphila</name>
    <dbReference type="NCBI Taxonomy" id="1679444"/>
    <lineage>
        <taxon>Bacteria</taxon>
        <taxon>Pseudomonadati</taxon>
        <taxon>Verrucomicrobiota</taxon>
        <taxon>Verrucomicrobiia</taxon>
        <taxon>Verrucomicrobiales</taxon>
        <taxon>Akkermansiaceae</taxon>
        <taxon>Akkermansia</taxon>
    </lineage>
</organism>
<dbReference type="SUPFAM" id="SSF53335">
    <property type="entry name" value="S-adenosyl-L-methionine-dependent methyltransferases"/>
    <property type="match status" value="1"/>
</dbReference>
<feature type="binding site" evidence="4">
    <location>
        <position position="335"/>
    </location>
    <ligand>
        <name>S-adenosyl-L-methionine</name>
        <dbReference type="ChEBI" id="CHEBI:59789"/>
    </ligand>
</feature>
<dbReference type="SUPFAM" id="SSF50249">
    <property type="entry name" value="Nucleic acid-binding proteins"/>
    <property type="match status" value="1"/>
</dbReference>
<dbReference type="PANTHER" id="PTHR11061:SF30">
    <property type="entry name" value="TRNA (URACIL(54)-C(5))-METHYLTRANSFERASE"/>
    <property type="match status" value="1"/>
</dbReference>
<feature type="binding site" evidence="4">
    <location>
        <position position="267"/>
    </location>
    <ligand>
        <name>S-adenosyl-L-methionine</name>
        <dbReference type="ChEBI" id="CHEBI:59789"/>
    </ligand>
</feature>
<dbReference type="Proteomes" id="UP000176204">
    <property type="component" value="Chromosome I"/>
</dbReference>
<evidence type="ECO:0000313" key="7">
    <source>
        <dbReference type="EMBL" id="SEH94276.1"/>
    </source>
</evidence>
<dbReference type="Pfam" id="PF05958">
    <property type="entry name" value="tRNA_U5-meth_tr"/>
    <property type="match status" value="1"/>
</dbReference>
<dbReference type="AlphaFoldDB" id="A0A1C7P9F0"/>
<dbReference type="GO" id="GO:0008033">
    <property type="term" value="P:tRNA processing"/>
    <property type="evidence" value="ECO:0007669"/>
    <property type="project" value="InterPro"/>
</dbReference>
<keyword evidence="1 4" id="KW-0489">Methyltransferase</keyword>
<keyword evidence="2 4" id="KW-0808">Transferase</keyword>
<dbReference type="InterPro" id="IPR025795">
    <property type="entry name" value="tRNA_(uracil-5-)_MeTrfase"/>
</dbReference>
<name>A0A1C7P9F0_9BACT</name>
<dbReference type="EMBL" id="LT629973">
    <property type="protein sequence ID" value="SEH94276.1"/>
    <property type="molecule type" value="Genomic_DNA"/>
</dbReference>
<dbReference type="InterPro" id="IPR010280">
    <property type="entry name" value="U5_MeTrfase_fam"/>
</dbReference>
<protein>
    <submittedName>
        <fullName evidence="7">S-adenosyl-l-methionine-dependent methyltransferase</fullName>
    </submittedName>
</protein>
<dbReference type="InterPro" id="IPR030391">
    <property type="entry name" value="MeTrfase_TrmA_CS"/>
</dbReference>
<dbReference type="InterPro" id="IPR002792">
    <property type="entry name" value="TRAM_dom"/>
</dbReference>
<dbReference type="PROSITE" id="PS50926">
    <property type="entry name" value="TRAM"/>
    <property type="match status" value="1"/>
</dbReference>
<dbReference type="Pfam" id="PF01938">
    <property type="entry name" value="TRAM"/>
    <property type="match status" value="1"/>
</dbReference>
<feature type="active site" description="Nucleophile" evidence="4">
    <location>
        <position position="362"/>
    </location>
</feature>
<feature type="active site" evidence="5">
    <location>
        <position position="362"/>
    </location>
</feature>
<dbReference type="PROSITE" id="PS01230">
    <property type="entry name" value="TRMA_1"/>
    <property type="match status" value="1"/>
</dbReference>
<evidence type="ECO:0000313" key="8">
    <source>
        <dbReference type="Proteomes" id="UP000176204"/>
    </source>
</evidence>
<dbReference type="OrthoDB" id="9804590at2"/>
<proteinExistence type="inferred from homology"/>
<dbReference type="GO" id="GO:0030697">
    <property type="term" value="F:tRNA (uracil(54)-C5)-methyltransferase activity, S-adenosyl methionine-dependent"/>
    <property type="evidence" value="ECO:0007669"/>
    <property type="project" value="InterPro"/>
</dbReference>
<dbReference type="Gene3D" id="2.40.50.140">
    <property type="entry name" value="Nucleic acid-binding proteins"/>
    <property type="match status" value="1"/>
</dbReference>
<sequence>MVQVPKNFVSDPFPYHHVLELEIDNLSNMGYGVGRVDGWVVFVPYALPGELVKARVYRNEKNCSMADLVEVLRPSAERVAPQCPIFGFCGGCQYQHVAYGAQLEWKTGQVAELLRLQAGLEVPVSPAVPSPQVYHYRSKITPHFHKPKGEKVGNIGFLKVGSRTEVVDVKQCCIAMEEINVALPMVRQMVHQAAAQYKRGATLLMRVSEGSVVTNNNAVATEHVGDLTFNFLAGDFFQNNPYILPLFTDYVAEQACAGGARFLVDAYCGSGLFALSLARRFERVLGVEVSESSADWARSNARMNGIEHAEFMAASAEAIFASVDFPAQETAVVIDPPRKGCDLAFLNQLFAFGPQRVVYVSCNPSTQIRDLAEFDKAGYRVERVQPFDLFPQTKHLECVVTLVRGQD</sequence>
<evidence type="ECO:0000256" key="3">
    <source>
        <dbReference type="ARBA" id="ARBA00022691"/>
    </source>
</evidence>
<dbReference type="RefSeq" id="WP_067777887.1">
    <property type="nucleotide sequence ID" value="NZ_JACVVN010000012.1"/>
</dbReference>
<dbReference type="PROSITE" id="PS51687">
    <property type="entry name" value="SAM_MT_RNA_M5U"/>
    <property type="match status" value="1"/>
</dbReference>
<feature type="domain" description="TRAM" evidence="6">
    <location>
        <begin position="6"/>
        <end position="70"/>
    </location>
</feature>
<dbReference type="GO" id="GO:0009451">
    <property type="term" value="P:RNA modification"/>
    <property type="evidence" value="ECO:0007669"/>
    <property type="project" value="UniProtKB-ARBA"/>
</dbReference>
<keyword evidence="8" id="KW-1185">Reference proteome</keyword>
<dbReference type="KEGG" id="agl:PYTT_1933"/>
<evidence type="ECO:0000259" key="6">
    <source>
        <dbReference type="PROSITE" id="PS50926"/>
    </source>
</evidence>
<dbReference type="PROSITE" id="PS51622">
    <property type="entry name" value="SAM_MT_RNA_M5U_2"/>
    <property type="match status" value="1"/>
</dbReference>
<evidence type="ECO:0000256" key="5">
    <source>
        <dbReference type="PROSITE-ProRule" id="PRU10015"/>
    </source>
</evidence>
<feature type="binding site" evidence="4">
    <location>
        <position position="238"/>
    </location>
    <ligand>
        <name>S-adenosyl-L-methionine</name>
        <dbReference type="ChEBI" id="CHEBI:59789"/>
    </ligand>
</feature>
<dbReference type="GO" id="GO:0032259">
    <property type="term" value="P:methylation"/>
    <property type="evidence" value="ECO:0007669"/>
    <property type="project" value="UniProtKB-KW"/>
</dbReference>
<comment type="similarity">
    <text evidence="4">Belongs to the class I-like SAM-binding methyltransferase superfamily. RNA M5U methyltransferase family.</text>
</comment>
<dbReference type="InterPro" id="IPR030390">
    <property type="entry name" value="MeTrfase_TrmA_AS"/>
</dbReference>
<dbReference type="CDD" id="cd02440">
    <property type="entry name" value="AdoMet_MTases"/>
    <property type="match status" value="1"/>
</dbReference>
<dbReference type="PANTHER" id="PTHR11061">
    <property type="entry name" value="RNA M5U METHYLTRANSFERASE"/>
    <property type="match status" value="1"/>
</dbReference>
<evidence type="ECO:0000256" key="2">
    <source>
        <dbReference type="ARBA" id="ARBA00022679"/>
    </source>
</evidence>
<reference evidence="8" key="1">
    <citation type="submission" date="2016-09" db="EMBL/GenBank/DDBJ databases">
        <authorList>
            <person name="Koehorst J."/>
        </authorList>
    </citation>
    <scope>NUCLEOTIDE SEQUENCE [LARGE SCALE GENOMIC DNA]</scope>
</reference>
<dbReference type="Gene3D" id="3.40.50.150">
    <property type="entry name" value="Vaccinia Virus protein VP39"/>
    <property type="match status" value="2"/>
</dbReference>
<dbReference type="STRING" id="1679444.PYTT_1933"/>